<feature type="binding site" evidence="7">
    <location>
        <position position="93"/>
    </location>
    <ligand>
        <name>K(+)</name>
        <dbReference type="ChEBI" id="CHEBI:29103"/>
        <label>1</label>
    </ligand>
</feature>
<evidence type="ECO:0000256" key="5">
    <source>
        <dbReference type="ARBA" id="ARBA00023027"/>
    </source>
</evidence>
<dbReference type="HAMAP" id="MF_00804">
    <property type="entry name" value="BADH"/>
    <property type="match status" value="1"/>
</dbReference>
<feature type="active site" description="Proton acceptor" evidence="7">
    <location>
        <position position="249"/>
    </location>
</feature>
<dbReference type="InterPro" id="IPR016162">
    <property type="entry name" value="Ald_DH_N"/>
</dbReference>
<feature type="binding site" evidence="7">
    <location>
        <begin position="175"/>
        <end position="178"/>
    </location>
    <ligand>
        <name>NAD(+)</name>
        <dbReference type="ChEBI" id="CHEBI:57540"/>
    </ligand>
</feature>
<dbReference type="Gene3D" id="3.40.605.10">
    <property type="entry name" value="Aldehyde Dehydrogenase, Chain A, domain 1"/>
    <property type="match status" value="1"/>
</dbReference>
<gene>
    <name evidence="7 11" type="primary">betB</name>
    <name evidence="11" type="ORF">LZD57_01195</name>
</gene>
<evidence type="ECO:0000313" key="11">
    <source>
        <dbReference type="EMBL" id="MCE7026593.1"/>
    </source>
</evidence>
<dbReference type="Pfam" id="PF00171">
    <property type="entry name" value="Aldedh"/>
    <property type="match status" value="1"/>
</dbReference>
<dbReference type="CDD" id="cd07090">
    <property type="entry name" value="ALDH_F9_TMBADH"/>
    <property type="match status" value="1"/>
</dbReference>
<dbReference type="NCBIfam" id="NF009725">
    <property type="entry name" value="PRK13252.1"/>
    <property type="match status" value="1"/>
</dbReference>
<feature type="active site" description="Charge relay system" evidence="7">
    <location>
        <position position="461"/>
    </location>
</feature>
<comment type="pathway">
    <text evidence="7">Amine and polyamine biosynthesis; betaine biosynthesis via choline pathway; betaine from betaine aldehyde: step 1/1.</text>
</comment>
<evidence type="ECO:0000256" key="8">
    <source>
        <dbReference type="PROSITE-ProRule" id="PRU10007"/>
    </source>
</evidence>
<evidence type="ECO:0000256" key="2">
    <source>
        <dbReference type="ARBA" id="ARBA00022723"/>
    </source>
</evidence>
<keyword evidence="2 7" id="KW-0479">Metal-binding</keyword>
<dbReference type="SUPFAM" id="SSF53720">
    <property type="entry name" value="ALDH-like"/>
    <property type="match status" value="1"/>
</dbReference>
<sequence>MRAQPKASHYVGGTYAEDEAGEAFESLYPATGETLATLHAATPGMLERAIEAARRGQAEWAAMSGAERSRILRRAAALMGEKNEELSQLETLDTGKAIQETRVADAASGADCIEYFASLAADMRGAHIELPNGFAYTRHEPLGICAGIGAWNYPIQIASWKSAPALACGNAMIFKPSEVTPLSALKLAEIYTEAGLPDGVFNVLQGKGELGAALSSHPAIAKVSVTGSVGTGARVMGAASQTAKHVTLELGGKSPILVFADADLDAAVSGAILGNFYSTGQICSNGTRVFVERSVRAAFVEKLVERTKAIRLGNPMDPETHLGPLVSKAQFDKVLSYMKAGQEEGATLACGGGAARVAGFEEGWFVEPTVFTDVTDGMKIAGEEIFGPVMCVLDFAGEDEVVARANATDFGLAAGVYTRDLARAHRVAARVQAGTVWVNAYNLTPVEMPFGGVKRSGIGRENGREALQHYSQVKSVYVATGPEEAPY</sequence>
<dbReference type="FunFam" id="3.40.605.10:FF:000026">
    <property type="entry name" value="Aldehyde dehydrogenase, putative"/>
    <property type="match status" value="1"/>
</dbReference>
<comment type="function">
    <text evidence="7">Involved in the biosynthesis of the osmoprotectant glycine betaine. Catalyzes the irreversible oxidation of betaine aldehyde to the corresponding acid.</text>
</comment>
<dbReference type="InterPro" id="IPR029510">
    <property type="entry name" value="Ald_DH_CS_GLU"/>
</dbReference>
<feature type="domain" description="Aldehyde dehydrogenase" evidence="10">
    <location>
        <begin position="18"/>
        <end position="476"/>
    </location>
</feature>
<feature type="binding site" evidence="7">
    <location>
        <position position="26"/>
    </location>
    <ligand>
        <name>K(+)</name>
        <dbReference type="ChEBI" id="CHEBI:29103"/>
        <label>1</label>
    </ligand>
</feature>
<keyword evidence="3 7" id="KW-0630">Potassium</keyword>
<dbReference type="InterPro" id="IPR016163">
    <property type="entry name" value="Ald_DH_C"/>
</dbReference>
<feature type="binding site" description="covalent" evidence="7">
    <location>
        <position position="283"/>
    </location>
    <ligand>
        <name>NAD(+)</name>
        <dbReference type="ChEBI" id="CHEBI:57540"/>
    </ligand>
</feature>
<dbReference type="InterPro" id="IPR016160">
    <property type="entry name" value="Ald_DH_CS_CYS"/>
</dbReference>
<comment type="cofactor">
    <cofactor evidence="7">
        <name>K(+)</name>
        <dbReference type="ChEBI" id="CHEBI:29103"/>
    </cofactor>
    <text evidence="7">Binds 2 potassium ions per subunit.</text>
</comment>
<dbReference type="InterPro" id="IPR015590">
    <property type="entry name" value="Aldehyde_DH_dom"/>
</dbReference>
<dbReference type="InterPro" id="IPR011264">
    <property type="entry name" value="BADH"/>
</dbReference>
<dbReference type="FunFam" id="3.40.605.10:FF:000007">
    <property type="entry name" value="NAD/NADP-dependent betaine aldehyde dehydrogenase"/>
    <property type="match status" value="1"/>
</dbReference>
<evidence type="ECO:0000256" key="3">
    <source>
        <dbReference type="ARBA" id="ARBA00022958"/>
    </source>
</evidence>
<feature type="modified residue" description="Cysteine sulfenic acid (-SOH)" evidence="7">
    <location>
        <position position="283"/>
    </location>
</feature>
<dbReference type="FunFam" id="3.40.309.10:FF:000012">
    <property type="entry name" value="Betaine aldehyde dehydrogenase"/>
    <property type="match status" value="1"/>
</dbReference>
<dbReference type="GO" id="GO:0008802">
    <property type="term" value="F:betaine-aldehyde dehydrogenase (NAD+) activity"/>
    <property type="evidence" value="ECO:0007669"/>
    <property type="project" value="UniProtKB-UniRule"/>
</dbReference>
<comment type="similarity">
    <text evidence="1 7 9">Belongs to the aldehyde dehydrogenase family.</text>
</comment>
<evidence type="ECO:0000259" key="10">
    <source>
        <dbReference type="Pfam" id="PF00171"/>
    </source>
</evidence>
<keyword evidence="6 7" id="KW-0558">Oxidation</keyword>
<keyword evidence="7" id="KW-0521">NADP</keyword>
<feature type="active site" description="Nucleophile" evidence="7">
    <location>
        <position position="283"/>
    </location>
</feature>
<keyword evidence="12" id="KW-1185">Reference proteome</keyword>
<comment type="catalytic activity">
    <reaction evidence="7">
        <text>betaine aldehyde + NAD(+) + H2O = glycine betaine + NADH + 2 H(+)</text>
        <dbReference type="Rhea" id="RHEA:15305"/>
        <dbReference type="ChEBI" id="CHEBI:15377"/>
        <dbReference type="ChEBI" id="CHEBI:15378"/>
        <dbReference type="ChEBI" id="CHEBI:15710"/>
        <dbReference type="ChEBI" id="CHEBI:17750"/>
        <dbReference type="ChEBI" id="CHEBI:57540"/>
        <dbReference type="ChEBI" id="CHEBI:57945"/>
        <dbReference type="EC" id="1.2.1.8"/>
    </reaction>
</comment>
<evidence type="ECO:0000256" key="4">
    <source>
        <dbReference type="ARBA" id="ARBA00023002"/>
    </source>
</evidence>
<comment type="caution">
    <text evidence="7">Lacks conserved residue(s) required for the propagation of feature annotation.</text>
</comment>
<keyword evidence="5 7" id="KW-0520">NAD</keyword>
<feature type="binding site" evidence="7">
    <location>
        <position position="454"/>
    </location>
    <ligand>
        <name>K(+)</name>
        <dbReference type="ChEBI" id="CHEBI:29103"/>
        <label>2</label>
    </ligand>
</feature>
<dbReference type="NCBIfam" id="TIGR01804">
    <property type="entry name" value="BADH"/>
    <property type="match status" value="1"/>
</dbReference>
<feature type="binding site" evidence="7">
    <location>
        <position position="384"/>
    </location>
    <ligand>
        <name>NAD(+)</name>
        <dbReference type="ChEBI" id="CHEBI:57540"/>
    </ligand>
</feature>
<feature type="active site" evidence="8">
    <location>
        <position position="249"/>
    </location>
</feature>
<dbReference type="PROSITE" id="PS00070">
    <property type="entry name" value="ALDEHYDE_DEHYDR_CYS"/>
    <property type="match status" value="1"/>
</dbReference>
<keyword evidence="4 7" id="KW-0560">Oxidoreductase</keyword>
<dbReference type="RefSeq" id="WP_233717285.1">
    <property type="nucleotide sequence ID" value="NZ_JAJUWU010000001.1"/>
</dbReference>
<feature type="binding site" evidence="7">
    <location>
        <position position="457"/>
    </location>
    <ligand>
        <name>K(+)</name>
        <dbReference type="ChEBI" id="CHEBI:29103"/>
        <label>2</label>
    </ligand>
</feature>
<evidence type="ECO:0000256" key="1">
    <source>
        <dbReference type="ARBA" id="ARBA00009986"/>
    </source>
</evidence>
<dbReference type="EMBL" id="JAJUWU010000001">
    <property type="protein sequence ID" value="MCE7026593.1"/>
    <property type="molecule type" value="Genomic_DNA"/>
</dbReference>
<accession>A0A9X1T9S2</accession>
<feature type="binding site" evidence="7">
    <location>
        <begin position="149"/>
        <end position="151"/>
    </location>
    <ligand>
        <name>NAD(+)</name>
        <dbReference type="ChEBI" id="CHEBI:57540"/>
    </ligand>
</feature>
<organism evidence="11 12">
    <name type="scientific">Jiella avicenniae</name>
    <dbReference type="NCBI Taxonomy" id="2907202"/>
    <lineage>
        <taxon>Bacteria</taxon>
        <taxon>Pseudomonadati</taxon>
        <taxon>Pseudomonadota</taxon>
        <taxon>Alphaproteobacteria</taxon>
        <taxon>Hyphomicrobiales</taxon>
        <taxon>Aurantimonadaceae</taxon>
        <taxon>Jiella</taxon>
    </lineage>
</organism>
<evidence type="ECO:0000313" key="12">
    <source>
        <dbReference type="Proteomes" id="UP001139035"/>
    </source>
</evidence>
<feature type="active site" description="Charge relay system" evidence="7">
    <location>
        <position position="161"/>
    </location>
</feature>
<name>A0A9X1T9S2_9HYPH</name>
<dbReference type="GO" id="GO:0046872">
    <property type="term" value="F:metal ion binding"/>
    <property type="evidence" value="ECO:0007669"/>
    <property type="project" value="UniProtKB-KW"/>
</dbReference>
<evidence type="ECO:0000256" key="7">
    <source>
        <dbReference type="HAMAP-Rule" id="MF_00804"/>
    </source>
</evidence>
<comment type="caution">
    <text evidence="11">The sequence shown here is derived from an EMBL/GenBank/DDBJ whole genome shotgun (WGS) entry which is preliminary data.</text>
</comment>
<dbReference type="Proteomes" id="UP001139035">
    <property type="component" value="Unassembled WGS sequence"/>
</dbReference>
<protein>
    <recommendedName>
        <fullName evidence="7">Betaine aldehyde dehydrogenase</fullName>
        <shortName evidence="7">BADH</shortName>
        <ecNumber evidence="7">1.2.1.8</ecNumber>
    </recommendedName>
</protein>
<dbReference type="PROSITE" id="PS00687">
    <property type="entry name" value="ALDEHYDE_DEHYDR_GLU"/>
    <property type="match status" value="1"/>
</dbReference>
<comment type="subunit">
    <text evidence="7">Dimer of dimers.</text>
</comment>
<dbReference type="PANTHER" id="PTHR11699">
    <property type="entry name" value="ALDEHYDE DEHYDROGENASE-RELATED"/>
    <property type="match status" value="1"/>
</dbReference>
<feature type="binding site" evidence="7">
    <location>
        <position position="251"/>
    </location>
    <ligand>
        <name>NAD(+)</name>
        <dbReference type="ChEBI" id="CHEBI:57540"/>
    </ligand>
</feature>
<evidence type="ECO:0000256" key="6">
    <source>
        <dbReference type="ARBA" id="ARBA00023097"/>
    </source>
</evidence>
<dbReference type="GO" id="GO:0019285">
    <property type="term" value="P:glycine betaine biosynthetic process from choline"/>
    <property type="evidence" value="ECO:0007669"/>
    <property type="project" value="UniProtKB-UniRule"/>
</dbReference>
<dbReference type="InterPro" id="IPR016161">
    <property type="entry name" value="Ald_DH/histidinol_DH"/>
</dbReference>
<proteinExistence type="inferred from homology"/>
<dbReference type="EC" id="1.2.1.8" evidence="7"/>
<dbReference type="AlphaFoldDB" id="A0A9X1T9S2"/>
<dbReference type="Gene3D" id="3.40.309.10">
    <property type="entry name" value="Aldehyde Dehydrogenase, Chain A, domain 2"/>
    <property type="match status" value="1"/>
</dbReference>
<evidence type="ECO:0000256" key="9">
    <source>
        <dbReference type="RuleBase" id="RU003345"/>
    </source>
</evidence>
<reference evidence="11" key="1">
    <citation type="submission" date="2022-01" db="EMBL/GenBank/DDBJ databases">
        <title>Jiella avicenniae sp. nov., a novel endophytic bacterium isolated from bark of Avicennia marina.</title>
        <authorList>
            <person name="Tuo L."/>
        </authorList>
    </citation>
    <scope>NUCLEOTIDE SEQUENCE</scope>
    <source>
        <strain evidence="11">CBK1P-4</strain>
    </source>
</reference>